<gene>
    <name evidence="2" type="ORF">K8V47_02665</name>
</gene>
<dbReference type="PANTHER" id="PTHR43685:SF2">
    <property type="entry name" value="GLYCOSYLTRANSFERASE 2-LIKE DOMAIN-CONTAINING PROTEIN"/>
    <property type="match status" value="1"/>
</dbReference>
<dbReference type="EMBL" id="DYXT01000017">
    <property type="protein sequence ID" value="HJE38652.1"/>
    <property type="molecule type" value="Genomic_DNA"/>
</dbReference>
<dbReference type="Pfam" id="PF00535">
    <property type="entry name" value="Glycos_transf_2"/>
    <property type="match status" value="1"/>
</dbReference>
<evidence type="ECO:0000259" key="1">
    <source>
        <dbReference type="Pfam" id="PF00535"/>
    </source>
</evidence>
<dbReference type="SUPFAM" id="SSF53448">
    <property type="entry name" value="Nucleotide-diphospho-sugar transferases"/>
    <property type="match status" value="1"/>
</dbReference>
<name>A0A4Q0UB83_9BACT</name>
<comment type="caution">
    <text evidence="2">The sequence shown here is derived from an EMBL/GenBank/DDBJ whole genome shotgun (WGS) entry which is preliminary data.</text>
</comment>
<organism evidence="2 3">
    <name type="scientific">Candidatus Amulumruptor caecigallinarius</name>
    <dbReference type="NCBI Taxonomy" id="2109911"/>
    <lineage>
        <taxon>Bacteria</taxon>
        <taxon>Pseudomonadati</taxon>
        <taxon>Bacteroidota</taxon>
        <taxon>Bacteroidia</taxon>
        <taxon>Bacteroidales</taxon>
        <taxon>Muribaculaceae</taxon>
        <taxon>Candidatus Amulumruptor</taxon>
    </lineage>
</organism>
<protein>
    <submittedName>
        <fullName evidence="2">Glycosyltransferase</fullName>
        <ecNumber evidence="2">2.4.-.-</ecNumber>
    </submittedName>
</protein>
<reference evidence="2" key="1">
    <citation type="journal article" date="2021" name="PeerJ">
        <title>Extensive microbial diversity within the chicken gut microbiome revealed by metagenomics and culture.</title>
        <authorList>
            <person name="Gilroy R."/>
            <person name="Ravi A."/>
            <person name="Getino M."/>
            <person name="Pursley I."/>
            <person name="Horton D.L."/>
            <person name="Alikhan N.F."/>
            <person name="Baker D."/>
            <person name="Gharbi K."/>
            <person name="Hall N."/>
            <person name="Watson M."/>
            <person name="Adriaenssens E.M."/>
            <person name="Foster-Nyarko E."/>
            <person name="Jarju S."/>
            <person name="Secka A."/>
            <person name="Antonio M."/>
            <person name="Oren A."/>
            <person name="Chaudhuri R.R."/>
            <person name="La Ragione R."/>
            <person name="Hildebrand F."/>
            <person name="Pallen M.J."/>
        </authorList>
    </citation>
    <scope>NUCLEOTIDE SEQUENCE</scope>
    <source>
        <strain evidence="2">4100</strain>
    </source>
</reference>
<dbReference type="Gene3D" id="3.90.550.10">
    <property type="entry name" value="Spore Coat Polysaccharide Biosynthesis Protein SpsA, Chain A"/>
    <property type="match status" value="1"/>
</dbReference>
<accession>A0A4Q0UB83</accession>
<proteinExistence type="predicted"/>
<sequence>MFSLDFPIFVYALAASSTISALLFALMTFGKLKRVMRRSLTDGKLSMPKDEAFPSVSIIVHDDARAWNLIELLPRLLEQDYPAETEVIVVNDGSKSAAEEVIARLEGRYSNLYMTFLPEQSRNLSRRKLAVMLGVKAARYDMVILIGGNCMVDSPMWLRAMMRHATRGKQLIIGWAYPSLTPNPQNVRTSGGRCRSFDIIRTAIQYLAWGAARHPWRANGNNLAFSRELFYNNRGYASTLNLMRGDDDIWIKEVATKDNCAVELSPESMIAVMDDDQVTTHRLDKLSHEFTSRRPGRAARWTSALASWAWWGWMASGAACAIYGMPSLIPLIYVAVISLVLCIPYMVRWRRVSSRLHGRKLFLLVPWFTTWHPLYALLYKLRSLSRRRENYTAGRL</sequence>
<evidence type="ECO:0000313" key="3">
    <source>
        <dbReference type="Proteomes" id="UP000711407"/>
    </source>
</evidence>
<keyword evidence="2" id="KW-0328">Glycosyltransferase</keyword>
<dbReference type="EC" id="2.4.-.-" evidence="2"/>
<feature type="domain" description="Glycosyltransferase 2-like" evidence="1">
    <location>
        <begin position="66"/>
        <end position="200"/>
    </location>
</feature>
<dbReference type="InterPro" id="IPR001173">
    <property type="entry name" value="Glyco_trans_2-like"/>
</dbReference>
<keyword evidence="2" id="KW-0808">Transferase</keyword>
<dbReference type="AlphaFoldDB" id="A0A4Q0UB83"/>
<dbReference type="InterPro" id="IPR029044">
    <property type="entry name" value="Nucleotide-diphossugar_trans"/>
</dbReference>
<evidence type="ECO:0000313" key="2">
    <source>
        <dbReference type="EMBL" id="HJE38652.1"/>
    </source>
</evidence>
<dbReference type="Proteomes" id="UP000711407">
    <property type="component" value="Unassembled WGS sequence"/>
</dbReference>
<dbReference type="InterPro" id="IPR050834">
    <property type="entry name" value="Glycosyltransf_2"/>
</dbReference>
<dbReference type="GO" id="GO:0016757">
    <property type="term" value="F:glycosyltransferase activity"/>
    <property type="evidence" value="ECO:0007669"/>
    <property type="project" value="UniProtKB-KW"/>
</dbReference>
<reference evidence="2" key="2">
    <citation type="submission" date="2021-09" db="EMBL/GenBank/DDBJ databases">
        <authorList>
            <person name="Gilroy R."/>
        </authorList>
    </citation>
    <scope>NUCLEOTIDE SEQUENCE</scope>
    <source>
        <strain evidence="2">4100</strain>
    </source>
</reference>
<dbReference type="PANTHER" id="PTHR43685">
    <property type="entry name" value="GLYCOSYLTRANSFERASE"/>
    <property type="match status" value="1"/>
</dbReference>